<gene>
    <name evidence="2" type="ORF">EPUL_001121</name>
</gene>
<keyword evidence="3" id="KW-1185">Reference proteome</keyword>
<protein>
    <submittedName>
        <fullName evidence="2">Uncharacterized protein</fullName>
    </submittedName>
</protein>
<accession>A0A2S4PY90</accession>
<sequence>MDDTLSIPSPTSLDAPNHLNINTPVSPVEIPSISGSRYSVRLSSLDLDYSGPEGDFPDYDLQYDDPPHQPGKIEEALLSTSETASQRFLESQILFGPIAKALDLLCQTDNENMPVRNIGALNDLCVEFTIRPVDILRHM</sequence>
<feature type="region of interest" description="Disordered" evidence="1">
    <location>
        <begin position="1"/>
        <end position="20"/>
    </location>
</feature>
<name>A0A2S4PY90_9PEZI</name>
<dbReference type="AlphaFoldDB" id="A0A2S4PY90"/>
<reference evidence="2 3" key="1">
    <citation type="submission" date="2017-10" db="EMBL/GenBank/DDBJ databases">
        <title>Development of genomic resources for the powdery mildew, Erysiphe pulchra.</title>
        <authorList>
            <person name="Wadl P.A."/>
            <person name="Mack B.M."/>
            <person name="Moore G."/>
            <person name="Beltz S.B."/>
        </authorList>
    </citation>
    <scope>NUCLEOTIDE SEQUENCE [LARGE SCALE GENOMIC DNA]</scope>
    <source>
        <strain evidence="2">Cflorida</strain>
    </source>
</reference>
<proteinExistence type="predicted"/>
<evidence type="ECO:0000313" key="2">
    <source>
        <dbReference type="EMBL" id="POS86966.1"/>
    </source>
</evidence>
<organism evidence="2 3">
    <name type="scientific">Erysiphe pulchra</name>
    <dbReference type="NCBI Taxonomy" id="225359"/>
    <lineage>
        <taxon>Eukaryota</taxon>
        <taxon>Fungi</taxon>
        <taxon>Dikarya</taxon>
        <taxon>Ascomycota</taxon>
        <taxon>Pezizomycotina</taxon>
        <taxon>Leotiomycetes</taxon>
        <taxon>Erysiphales</taxon>
        <taxon>Erysiphaceae</taxon>
        <taxon>Erysiphe</taxon>
    </lineage>
</organism>
<dbReference type="Proteomes" id="UP000237438">
    <property type="component" value="Unassembled WGS sequence"/>
</dbReference>
<evidence type="ECO:0000313" key="3">
    <source>
        <dbReference type="Proteomes" id="UP000237438"/>
    </source>
</evidence>
<dbReference type="EMBL" id="PEDP01000215">
    <property type="protein sequence ID" value="POS86966.1"/>
    <property type="molecule type" value="Genomic_DNA"/>
</dbReference>
<evidence type="ECO:0000256" key="1">
    <source>
        <dbReference type="SAM" id="MobiDB-lite"/>
    </source>
</evidence>
<comment type="caution">
    <text evidence="2">The sequence shown here is derived from an EMBL/GenBank/DDBJ whole genome shotgun (WGS) entry which is preliminary data.</text>
</comment>